<dbReference type="PANTHER" id="PTHR45348:SF2">
    <property type="entry name" value="ZINC-TYPE ALCOHOL DEHYDROGENASE-LIKE PROTEIN C2E1P3.01"/>
    <property type="match status" value="1"/>
</dbReference>
<dbReference type="Gene3D" id="3.90.180.10">
    <property type="entry name" value="Medium-chain alcohol dehydrogenases, catalytic domain"/>
    <property type="match status" value="1"/>
</dbReference>
<name>A0AAD7QRU1_9ASCO</name>
<dbReference type="InterPro" id="IPR011032">
    <property type="entry name" value="GroES-like_sf"/>
</dbReference>
<dbReference type="InterPro" id="IPR013154">
    <property type="entry name" value="ADH-like_N"/>
</dbReference>
<evidence type="ECO:0000259" key="1">
    <source>
        <dbReference type="SMART" id="SM00829"/>
    </source>
</evidence>
<dbReference type="GO" id="GO:0016651">
    <property type="term" value="F:oxidoreductase activity, acting on NAD(P)H"/>
    <property type="evidence" value="ECO:0007669"/>
    <property type="project" value="InterPro"/>
</dbReference>
<dbReference type="AlphaFoldDB" id="A0AAD7QRU1"/>
<dbReference type="GeneID" id="80883076"/>
<dbReference type="SUPFAM" id="SSF51735">
    <property type="entry name" value="NAD(P)-binding Rossmann-fold domains"/>
    <property type="match status" value="1"/>
</dbReference>
<reference evidence="2" key="1">
    <citation type="submission" date="2023-03" db="EMBL/GenBank/DDBJ databases">
        <title>Near-Complete genome sequence of Lipomyces tetrasporous NRRL Y-64009, an oleaginous yeast capable of growing on lignocellulosic hydrolysates.</title>
        <authorList>
            <consortium name="Lawrence Berkeley National Laboratory"/>
            <person name="Jagtap S.S."/>
            <person name="Liu J.-J."/>
            <person name="Walukiewicz H.E."/>
            <person name="Pangilinan J."/>
            <person name="Lipzen A."/>
            <person name="Ahrendt S."/>
            <person name="Koriabine M."/>
            <person name="Cobaugh K."/>
            <person name="Salamov A."/>
            <person name="Yoshinaga Y."/>
            <person name="Ng V."/>
            <person name="Daum C."/>
            <person name="Grigoriev I.V."/>
            <person name="Slininger P.J."/>
            <person name="Dien B.S."/>
            <person name="Jin Y.-S."/>
            <person name="Rao C.V."/>
        </authorList>
    </citation>
    <scope>NUCLEOTIDE SEQUENCE</scope>
    <source>
        <strain evidence="2">NRRL Y-64009</strain>
    </source>
</reference>
<organism evidence="2 3">
    <name type="scientific">Lipomyces tetrasporus</name>
    <dbReference type="NCBI Taxonomy" id="54092"/>
    <lineage>
        <taxon>Eukaryota</taxon>
        <taxon>Fungi</taxon>
        <taxon>Dikarya</taxon>
        <taxon>Ascomycota</taxon>
        <taxon>Saccharomycotina</taxon>
        <taxon>Lipomycetes</taxon>
        <taxon>Lipomycetales</taxon>
        <taxon>Lipomycetaceae</taxon>
        <taxon>Lipomyces</taxon>
    </lineage>
</organism>
<protein>
    <submittedName>
        <fullName evidence="2">Chaperonin 10-like protein</fullName>
    </submittedName>
</protein>
<gene>
    <name evidence="2" type="ORF">POJ06DRAFT_255625</name>
</gene>
<dbReference type="RefSeq" id="XP_056043620.1">
    <property type="nucleotide sequence ID" value="XM_056187910.1"/>
</dbReference>
<dbReference type="Proteomes" id="UP001217417">
    <property type="component" value="Unassembled WGS sequence"/>
</dbReference>
<dbReference type="Gene3D" id="3.40.50.720">
    <property type="entry name" value="NAD(P)-binding Rossmann-like Domain"/>
    <property type="match status" value="1"/>
</dbReference>
<dbReference type="SMART" id="SM00829">
    <property type="entry name" value="PKS_ER"/>
    <property type="match status" value="1"/>
</dbReference>
<dbReference type="Pfam" id="PF08240">
    <property type="entry name" value="ADH_N"/>
    <property type="match status" value="1"/>
</dbReference>
<dbReference type="InterPro" id="IPR047122">
    <property type="entry name" value="Trans-enoyl_RdTase-like"/>
</dbReference>
<evidence type="ECO:0000313" key="3">
    <source>
        <dbReference type="Proteomes" id="UP001217417"/>
    </source>
</evidence>
<keyword evidence="3" id="KW-1185">Reference proteome</keyword>
<accession>A0AAD7QRU1</accession>
<proteinExistence type="predicted"/>
<dbReference type="InterPro" id="IPR020843">
    <property type="entry name" value="ER"/>
</dbReference>
<dbReference type="EMBL" id="JARPMG010000006">
    <property type="protein sequence ID" value="KAJ8100170.1"/>
    <property type="molecule type" value="Genomic_DNA"/>
</dbReference>
<comment type="caution">
    <text evidence="2">The sequence shown here is derived from an EMBL/GenBank/DDBJ whole genome shotgun (WGS) entry which is preliminary data.</text>
</comment>
<evidence type="ECO:0000313" key="2">
    <source>
        <dbReference type="EMBL" id="KAJ8100170.1"/>
    </source>
</evidence>
<sequence>MPPIQNLAAWLPGVGKELQVAPASTPDPGENELLIETKAVAVQPAEYKIQEGILPFELTYPTIIGLSFAGIVVKVGAGVTRFKEKDRIVTNSAGTIRNDARFGAYQRYALTSQELTAKIGDVPFENASAISSFYAAVSALILHLHLDRPSSNPNPSNKAKKVLIWGASSSFGAFAVQLASNAGYAVVGVASAHNAQLVESLGAAHFIDRKSPSVVEDLTSLGPFEAVLAAADSASDQVTIGQVLAAHGGGSFLSTMGVRKGVQLPPGVTGHFVQYLDDYLKPENREFSRWVWWSLIEEGLIDGKIKLLPVDILGGLSTVQEAWNLEKNGQVSGRRLIIRPDID</sequence>
<dbReference type="PANTHER" id="PTHR45348">
    <property type="entry name" value="HYPOTHETICAL OXIDOREDUCTASE (EUROFUNG)"/>
    <property type="match status" value="1"/>
</dbReference>
<dbReference type="InterPro" id="IPR036291">
    <property type="entry name" value="NAD(P)-bd_dom_sf"/>
</dbReference>
<dbReference type="SUPFAM" id="SSF50129">
    <property type="entry name" value="GroES-like"/>
    <property type="match status" value="1"/>
</dbReference>
<feature type="domain" description="Enoyl reductase (ER)" evidence="1">
    <location>
        <begin position="13"/>
        <end position="337"/>
    </location>
</feature>
<dbReference type="CDD" id="cd08249">
    <property type="entry name" value="enoyl_reductase_like"/>
    <property type="match status" value="1"/>
</dbReference>